<name>A0A381UGC6_9ZZZZ</name>
<reference evidence="1" key="1">
    <citation type="submission" date="2018-05" db="EMBL/GenBank/DDBJ databases">
        <authorList>
            <person name="Lanie J.A."/>
            <person name="Ng W.-L."/>
            <person name="Kazmierczak K.M."/>
            <person name="Andrzejewski T.M."/>
            <person name="Davidsen T.M."/>
            <person name="Wayne K.J."/>
            <person name="Tettelin H."/>
            <person name="Glass J.I."/>
            <person name="Rusch D."/>
            <person name="Podicherti R."/>
            <person name="Tsui H.-C.T."/>
            <person name="Winkler M.E."/>
        </authorList>
    </citation>
    <scope>NUCLEOTIDE SEQUENCE</scope>
</reference>
<protein>
    <submittedName>
        <fullName evidence="1">Uncharacterized protein</fullName>
    </submittedName>
</protein>
<evidence type="ECO:0000313" key="1">
    <source>
        <dbReference type="EMBL" id="SVA27265.1"/>
    </source>
</evidence>
<organism evidence="1">
    <name type="scientific">marine metagenome</name>
    <dbReference type="NCBI Taxonomy" id="408172"/>
    <lineage>
        <taxon>unclassified sequences</taxon>
        <taxon>metagenomes</taxon>
        <taxon>ecological metagenomes</taxon>
    </lineage>
</organism>
<dbReference type="EMBL" id="UINC01006394">
    <property type="protein sequence ID" value="SVA27265.1"/>
    <property type="molecule type" value="Genomic_DNA"/>
</dbReference>
<accession>A0A381UGC6</accession>
<sequence>YLRRSGRDCGLGWGSQLQPAQSCEQRALDPRIRRRV</sequence>
<gene>
    <name evidence="1" type="ORF">METZ01_LOCUS80119</name>
</gene>
<feature type="non-terminal residue" evidence="1">
    <location>
        <position position="1"/>
    </location>
</feature>
<dbReference type="AlphaFoldDB" id="A0A381UGC6"/>
<proteinExistence type="predicted"/>
<feature type="non-terminal residue" evidence="1">
    <location>
        <position position="36"/>
    </location>
</feature>